<proteinExistence type="predicted"/>
<keyword evidence="2" id="KW-1185">Reference proteome</keyword>
<gene>
    <name evidence="1" type="ORF">F7018_05510</name>
</gene>
<dbReference type="Proteomes" id="UP000467305">
    <property type="component" value="Unassembled WGS sequence"/>
</dbReference>
<evidence type="ECO:0000313" key="2">
    <source>
        <dbReference type="Proteomes" id="UP000467305"/>
    </source>
</evidence>
<dbReference type="EMBL" id="WAAU01000008">
    <property type="protein sequence ID" value="KAB1159767.1"/>
    <property type="molecule type" value="Genomic_DNA"/>
</dbReference>
<evidence type="ECO:0000313" key="1">
    <source>
        <dbReference type="EMBL" id="KAB1159767.1"/>
    </source>
</evidence>
<sequence length="73" mass="8465">MKYQIGEQLGYDSNTNKNPFETETDVVIILQTKKDFQEGNNKLKASYDYYVQSLISNNEFFCVEGELSVLPQF</sequence>
<reference evidence="1 2" key="1">
    <citation type="submission" date="2019-09" db="EMBL/GenBank/DDBJ databases">
        <authorList>
            <person name="Cao W.R."/>
        </authorList>
    </citation>
    <scope>NUCLEOTIDE SEQUENCE [LARGE SCALE GENOMIC DNA]</scope>
    <source>
        <strain evidence="2">a4</strain>
    </source>
</reference>
<name>A0A7J5AQE1_9FLAO</name>
<dbReference type="AlphaFoldDB" id="A0A7J5AQE1"/>
<organism evidence="1 2">
    <name type="scientific">Tenacibaculum aiptasiae</name>
    <dbReference type="NCBI Taxonomy" id="426481"/>
    <lineage>
        <taxon>Bacteria</taxon>
        <taxon>Pseudomonadati</taxon>
        <taxon>Bacteroidota</taxon>
        <taxon>Flavobacteriia</taxon>
        <taxon>Flavobacteriales</taxon>
        <taxon>Flavobacteriaceae</taxon>
        <taxon>Tenacibaculum</taxon>
    </lineage>
</organism>
<accession>A0A7J5AQE1</accession>
<comment type="caution">
    <text evidence="1">The sequence shown here is derived from an EMBL/GenBank/DDBJ whole genome shotgun (WGS) entry which is preliminary data.</text>
</comment>
<protein>
    <submittedName>
        <fullName evidence="1">Uncharacterized protein</fullName>
    </submittedName>
</protein>
<dbReference type="RefSeq" id="WP_150899012.1">
    <property type="nucleotide sequence ID" value="NZ_WAAU01000008.1"/>
</dbReference>